<sequence length="415" mass="45941">MENPSSPEIPVSKYENFITVLSIDGGGIRGIIPGVLLAYLEAQLQELDGENARLADYFDVIAGTSTGGLIAAMLTAPNPKANKRPLFAAKEIVPFFLQKSPQIFPPTRGVFGWPKNIAKTLTGPKYDGTYLHELIRKKLGETKLHQTLTNVVIPTFDIKTLQPTIFSSFEIATEAALDVELSDICIATSAAPTFLPAHYFTKQDEQGNVIREFNLIDGGVAANNPTLVAIREMTKQIIRKPNEICISPLNYDRFLVLSLGTGSNKKEHKYDAKMVSKWGILSWVFKSGFTPIVDCFSEASSDMVDYHNCVVFRALQSEDNYLRIQVSLMKFCAPFLPLNLMSDDTLKGNLASLDVATEENLNDLVNVGKELLKKKVTRVNLDTGLYEPVPDKGTNEEALKRFAKSLSDARKKKKC</sequence>
<feature type="active site" description="Nucleophile" evidence="6">
    <location>
        <position position="65"/>
    </location>
</feature>
<dbReference type="EC" id="3.1.1.-" evidence="7"/>
<dbReference type="InterPro" id="IPR002641">
    <property type="entry name" value="PNPLA_dom"/>
</dbReference>
<evidence type="ECO:0000256" key="7">
    <source>
        <dbReference type="RuleBase" id="RU361262"/>
    </source>
</evidence>
<evidence type="ECO:0000313" key="9">
    <source>
        <dbReference type="EMBL" id="WVZ13193.1"/>
    </source>
</evidence>
<evidence type="ECO:0000256" key="4">
    <source>
        <dbReference type="ARBA" id="ARBA00022963"/>
    </source>
</evidence>
<dbReference type="GO" id="GO:0006952">
    <property type="term" value="P:defense response"/>
    <property type="evidence" value="ECO:0007669"/>
    <property type="project" value="UniProtKB-KW"/>
</dbReference>
<dbReference type="GO" id="GO:0016042">
    <property type="term" value="P:lipid catabolic process"/>
    <property type="evidence" value="ECO:0007669"/>
    <property type="project" value="UniProtKB-UniRule"/>
</dbReference>
<dbReference type="SUPFAM" id="SSF52151">
    <property type="entry name" value="FabD/lysophospholipase-like"/>
    <property type="match status" value="1"/>
</dbReference>
<accession>A0AAQ3NRD7</accession>
<dbReference type="CDD" id="cd07214">
    <property type="entry name" value="Pat17_isozyme_like"/>
    <property type="match status" value="1"/>
</dbReference>
<feature type="active site" description="Proton acceptor" evidence="6">
    <location>
        <position position="217"/>
    </location>
</feature>
<dbReference type="GO" id="GO:0004620">
    <property type="term" value="F:phospholipase activity"/>
    <property type="evidence" value="ECO:0007669"/>
    <property type="project" value="TreeGrafter"/>
</dbReference>
<keyword evidence="2 6" id="KW-0378">Hydrolase</keyword>
<name>A0AAQ3NRD7_VIGMU</name>
<dbReference type="Pfam" id="PF01734">
    <property type="entry name" value="Patatin"/>
    <property type="match status" value="1"/>
</dbReference>
<evidence type="ECO:0000256" key="2">
    <source>
        <dbReference type="ARBA" id="ARBA00022801"/>
    </source>
</evidence>
<keyword evidence="10" id="KW-1185">Reference proteome</keyword>
<keyword evidence="5 6" id="KW-0443">Lipid metabolism</keyword>
<dbReference type="PROSITE" id="PS51635">
    <property type="entry name" value="PNPLA"/>
    <property type="match status" value="1"/>
</dbReference>
<feature type="domain" description="PNPLA" evidence="8">
    <location>
        <begin position="21"/>
        <end position="230"/>
    </location>
</feature>
<comment type="domain">
    <text evidence="7">The nitrogen atoms of the two glycine residues in the GGXR motif define the oxyanion hole, and stabilize the oxyanion that forms during the nucleophilic attack by the catalytic serine during substrate cleavage.</text>
</comment>
<proteinExistence type="inferred from homology"/>
<dbReference type="Gene3D" id="3.40.1090.10">
    <property type="entry name" value="Cytosolic phospholipase A2 catalytic domain"/>
    <property type="match status" value="1"/>
</dbReference>
<dbReference type="PANTHER" id="PTHR32176">
    <property type="entry name" value="XYLOSE ISOMERASE"/>
    <property type="match status" value="1"/>
</dbReference>
<evidence type="ECO:0000256" key="1">
    <source>
        <dbReference type="ARBA" id="ARBA00010240"/>
    </source>
</evidence>
<keyword evidence="3" id="KW-0611">Plant defense</keyword>
<evidence type="ECO:0000256" key="5">
    <source>
        <dbReference type="ARBA" id="ARBA00023098"/>
    </source>
</evidence>
<feature type="short sequence motif" description="GXSXG" evidence="6">
    <location>
        <begin position="63"/>
        <end position="67"/>
    </location>
</feature>
<dbReference type="EMBL" id="CP144696">
    <property type="protein sequence ID" value="WVZ13193.1"/>
    <property type="molecule type" value="Genomic_DNA"/>
</dbReference>
<feature type="short sequence motif" description="GXGXXG" evidence="6">
    <location>
        <begin position="25"/>
        <end position="30"/>
    </location>
</feature>
<evidence type="ECO:0000259" key="8">
    <source>
        <dbReference type="PROSITE" id="PS51635"/>
    </source>
</evidence>
<evidence type="ECO:0000313" key="10">
    <source>
        <dbReference type="Proteomes" id="UP001374535"/>
    </source>
</evidence>
<comment type="function">
    <text evidence="7">Lipolytic acyl hydrolase (LAH).</text>
</comment>
<dbReference type="AlphaFoldDB" id="A0AAQ3NRD7"/>
<evidence type="ECO:0000256" key="6">
    <source>
        <dbReference type="PROSITE-ProRule" id="PRU01161"/>
    </source>
</evidence>
<protein>
    <recommendedName>
        <fullName evidence="7">Patatin</fullName>
        <ecNumber evidence="7">3.1.1.-</ecNumber>
    </recommendedName>
</protein>
<dbReference type="GO" id="GO:0047372">
    <property type="term" value="F:monoacylglycerol lipase activity"/>
    <property type="evidence" value="ECO:0007669"/>
    <property type="project" value="TreeGrafter"/>
</dbReference>
<organism evidence="9 10">
    <name type="scientific">Vigna mungo</name>
    <name type="common">Black gram</name>
    <name type="synonym">Phaseolus mungo</name>
    <dbReference type="NCBI Taxonomy" id="3915"/>
    <lineage>
        <taxon>Eukaryota</taxon>
        <taxon>Viridiplantae</taxon>
        <taxon>Streptophyta</taxon>
        <taxon>Embryophyta</taxon>
        <taxon>Tracheophyta</taxon>
        <taxon>Spermatophyta</taxon>
        <taxon>Magnoliopsida</taxon>
        <taxon>eudicotyledons</taxon>
        <taxon>Gunneridae</taxon>
        <taxon>Pentapetalae</taxon>
        <taxon>rosids</taxon>
        <taxon>fabids</taxon>
        <taxon>Fabales</taxon>
        <taxon>Fabaceae</taxon>
        <taxon>Papilionoideae</taxon>
        <taxon>50 kb inversion clade</taxon>
        <taxon>NPAAA clade</taxon>
        <taxon>indigoferoid/millettioid clade</taxon>
        <taxon>Phaseoleae</taxon>
        <taxon>Vigna</taxon>
    </lineage>
</organism>
<evidence type="ECO:0000256" key="3">
    <source>
        <dbReference type="ARBA" id="ARBA00022821"/>
    </source>
</evidence>
<comment type="similarity">
    <text evidence="1 7">Belongs to the patatin family.</text>
</comment>
<dbReference type="Proteomes" id="UP001374535">
    <property type="component" value="Chromosome 5"/>
</dbReference>
<keyword evidence="4 6" id="KW-0442">Lipid degradation</keyword>
<dbReference type="FunFam" id="3.40.1090.10:FF:000005">
    <property type="entry name" value="Patatin"/>
    <property type="match status" value="1"/>
</dbReference>
<dbReference type="PANTHER" id="PTHR32176:SF92">
    <property type="entry name" value="XYLOSE ISOMERASE"/>
    <property type="match status" value="1"/>
</dbReference>
<dbReference type="InterPro" id="IPR016035">
    <property type="entry name" value="Acyl_Trfase/lysoPLipase"/>
</dbReference>
<gene>
    <name evidence="9" type="ORF">V8G54_017723</name>
</gene>
<reference evidence="9 10" key="1">
    <citation type="journal article" date="2023" name="Life. Sci Alliance">
        <title>Evolutionary insights into 3D genome organization and epigenetic landscape of Vigna mungo.</title>
        <authorList>
            <person name="Junaid A."/>
            <person name="Singh B."/>
            <person name="Bhatia S."/>
        </authorList>
    </citation>
    <scope>NUCLEOTIDE SEQUENCE [LARGE SCALE GENOMIC DNA]</scope>
    <source>
        <strain evidence="9">Urdbean</strain>
    </source>
</reference>
<feature type="short sequence motif" description="DGA/G" evidence="6">
    <location>
        <begin position="217"/>
        <end position="219"/>
    </location>
</feature>